<feature type="compositionally biased region" description="Basic and acidic residues" evidence="1">
    <location>
        <begin position="235"/>
        <end position="249"/>
    </location>
</feature>
<evidence type="ECO:0000313" key="3">
    <source>
        <dbReference type="Proteomes" id="UP000078492"/>
    </source>
</evidence>
<accession>A0A151J1I1</accession>
<evidence type="ECO:0000313" key="2">
    <source>
        <dbReference type="EMBL" id="KYN15714.1"/>
    </source>
</evidence>
<reference evidence="2 3" key="1">
    <citation type="submission" date="2015-09" db="EMBL/GenBank/DDBJ databases">
        <title>Trachymyrmex cornetzi WGS genome.</title>
        <authorList>
            <person name="Nygaard S."/>
            <person name="Hu H."/>
            <person name="Boomsma J."/>
            <person name="Zhang G."/>
        </authorList>
    </citation>
    <scope>NUCLEOTIDE SEQUENCE [LARGE SCALE GENOMIC DNA]</scope>
    <source>
        <strain evidence="2">Tcor2-1</strain>
        <tissue evidence="2">Whole body</tissue>
    </source>
</reference>
<sequence>MQLQKVAKIRRFTIIAQRSIASIANVPGRVGRSLDDECLGIAIIRRGKYASLLNLDRHSEESSSRTNAKSLTTLVTDDTSSTNGTNGTNGANGANGTNDYNSDDLSVAEKSMRMLNVTAEDVMDARARIQERSYWNEQDAIANAETPEVIKEVMKQLPLEKNEEEIINAARNTQLTEDNSTKIVNSTLRKKDITEYIPVKKKEEKGNEETILVDEKEQILTENQKNVSLKSENVTSDKVDHAKSTESHDIYATSKKKRKEKKEGVEKIVQCPSFQSMNARNTEAKPCASLIRKLEAKFCPVSVNRQKWIDKVDSKGYPYEVNTQLTPTTSSTSKKERYKILKISCGCHRALRNSSKNGKHVRSIGINGKNVELDINRKEFGSFRPIVNMQRSRIDKSAFKYSEVYRLKKQIQKWEESYGKHSWGSKSLAETARSSGYAKNVFDASDKLSVVNCRKSVQTETYDESMMSDSLSERHRLKYKQKRSKRPVNLRSVHNVALFKEKNYSEACEMSMQALETNNNFMLENKRETKTRKRRDLLPANRKLLIDQREAIELKALKAYNELTLSDDKRELEVREDRDSSLNYGRLKKESKVPGMKVLKTYNDSLLEDKKEMERPRRYNLSSSFQQSIDERSTSRVHNKLERSGSKRELQTRRKRDSSRDETLSECEKVVETPASVSNHLSISSCESTMISTHQNIHSNFGLHDRYARQARMSLNLWEITRNIEWTVHPRGIILINKNLQSQFLKNERFRESQQHDIIDDNTASMLHSAFFFKPEIITRVFRRPHNQTRIDEFFSRFPTFLRQDFDTEFVCQMNNEVVVRHWNSPFDCDLERMMGNDRNNLEEQFNANDNRNNTSEHDHDLCIIVIDQEQVSNESQTAIEDSMIVETQENTRSSIERIQMTNVLVFNENYNSVENYNATNDNLPVQLITDALRNFNIETEGSIRDVALPIEEREDVSNVNECNNSQPRELKMDDINFKEENKNECDRISLYKNADIDDTIHKIEQPLDSNDNCLDNINVTSYVNSLEKLDNSRDEKYLSTIDVHSESEMCENNLSLKNTGNNTLQLSDNNNNNKQFNTLDNETEKSTFNHVCKNSSKLSSSSLSSLIKSDNCHAVRSSGEKLQKLTQLSDNATTLNDQRKKSELNLKDTNYTIPQLYDSISQCRSVEILKLETMIPDGIKNQNENKDEEVNEFLAEKMFKIHSNDELQQDDSFYDRNDDTGTPVSFDDSSLMEEFLNNDPVPPLNSCYS</sequence>
<feature type="region of interest" description="Disordered" evidence="1">
    <location>
        <begin position="233"/>
        <end position="258"/>
    </location>
</feature>
<feature type="compositionally biased region" description="Low complexity" evidence="1">
    <location>
        <begin position="70"/>
        <end position="98"/>
    </location>
</feature>
<proteinExistence type="predicted"/>
<dbReference type="EMBL" id="KQ980514">
    <property type="protein sequence ID" value="KYN15714.1"/>
    <property type="molecule type" value="Genomic_DNA"/>
</dbReference>
<dbReference type="AlphaFoldDB" id="A0A151J1I1"/>
<organism evidence="2 3">
    <name type="scientific">Trachymyrmex cornetzi</name>
    <dbReference type="NCBI Taxonomy" id="471704"/>
    <lineage>
        <taxon>Eukaryota</taxon>
        <taxon>Metazoa</taxon>
        <taxon>Ecdysozoa</taxon>
        <taxon>Arthropoda</taxon>
        <taxon>Hexapoda</taxon>
        <taxon>Insecta</taxon>
        <taxon>Pterygota</taxon>
        <taxon>Neoptera</taxon>
        <taxon>Endopterygota</taxon>
        <taxon>Hymenoptera</taxon>
        <taxon>Apocrita</taxon>
        <taxon>Aculeata</taxon>
        <taxon>Formicoidea</taxon>
        <taxon>Formicidae</taxon>
        <taxon>Myrmicinae</taxon>
        <taxon>Trachymyrmex</taxon>
    </lineage>
</organism>
<feature type="region of interest" description="Disordered" evidence="1">
    <location>
        <begin position="609"/>
        <end position="667"/>
    </location>
</feature>
<feature type="region of interest" description="Disordered" evidence="1">
    <location>
        <begin position="58"/>
        <end position="103"/>
    </location>
</feature>
<name>A0A151J1I1_9HYME</name>
<feature type="compositionally biased region" description="Basic and acidic residues" evidence="1">
    <location>
        <begin position="629"/>
        <end position="667"/>
    </location>
</feature>
<evidence type="ECO:0000256" key="1">
    <source>
        <dbReference type="SAM" id="MobiDB-lite"/>
    </source>
</evidence>
<dbReference type="Proteomes" id="UP000078492">
    <property type="component" value="Unassembled WGS sequence"/>
</dbReference>
<protein>
    <submittedName>
        <fullName evidence="2">Uncharacterized protein</fullName>
    </submittedName>
</protein>
<keyword evidence="3" id="KW-1185">Reference proteome</keyword>
<gene>
    <name evidence="2" type="ORF">ALC57_12011</name>
</gene>